<feature type="region of interest" description="Disordered" evidence="1">
    <location>
        <begin position="144"/>
        <end position="166"/>
    </location>
</feature>
<feature type="compositionally biased region" description="Basic and acidic residues" evidence="1">
    <location>
        <begin position="29"/>
        <end position="44"/>
    </location>
</feature>
<feature type="compositionally biased region" description="Gly residues" evidence="1">
    <location>
        <begin position="153"/>
        <end position="166"/>
    </location>
</feature>
<evidence type="ECO:0000313" key="3">
    <source>
        <dbReference type="Proteomes" id="UP000095149"/>
    </source>
</evidence>
<comment type="caution">
    <text evidence="2">The sequence shown here is derived from an EMBL/GenBank/DDBJ whole genome shotgun (WGS) entry which is preliminary data.</text>
</comment>
<dbReference type="OrthoDB" id="2563169at2759"/>
<protein>
    <submittedName>
        <fullName evidence="2">Uncharacterized protein</fullName>
    </submittedName>
</protein>
<dbReference type="AlphaFoldDB" id="A0A1E3KAA7"/>
<evidence type="ECO:0000256" key="1">
    <source>
        <dbReference type="SAM" id="MobiDB-lite"/>
    </source>
</evidence>
<feature type="region of interest" description="Disordered" evidence="1">
    <location>
        <begin position="78"/>
        <end position="103"/>
    </location>
</feature>
<organism evidence="2 3">
    <name type="scientific">Cryptococcus amylolentus CBS 6273</name>
    <dbReference type="NCBI Taxonomy" id="1296118"/>
    <lineage>
        <taxon>Eukaryota</taxon>
        <taxon>Fungi</taxon>
        <taxon>Dikarya</taxon>
        <taxon>Basidiomycota</taxon>
        <taxon>Agaricomycotina</taxon>
        <taxon>Tremellomycetes</taxon>
        <taxon>Tremellales</taxon>
        <taxon>Cryptococcaceae</taxon>
        <taxon>Cryptococcus</taxon>
    </lineage>
</organism>
<accession>A0A1E3KAA7</accession>
<dbReference type="EMBL" id="MEKH01000003">
    <property type="protein sequence ID" value="ODO10088.1"/>
    <property type="molecule type" value="Genomic_DNA"/>
</dbReference>
<name>A0A1E3KAA7_9TREE</name>
<gene>
    <name evidence="2" type="ORF">I350_02315</name>
</gene>
<sequence>MHDTRRSSHSTYTRDWQKSVQQGGGMAKNNDHPYSHDESGRRASNETYIPQPPKKSFFKRIFGCTCFELDVHQDPVRRYRPAAESTQQSPPPPSYTHADPFPIAARLGSNHRATDSTASVSTTLSGPALSNLLFIPRQEDEAFKTYAPPNGSFAGGTTGGAGAGGS</sequence>
<feature type="compositionally biased region" description="Polar residues" evidence="1">
    <location>
        <begin position="9"/>
        <end position="21"/>
    </location>
</feature>
<dbReference type="Proteomes" id="UP000095149">
    <property type="component" value="Unassembled WGS sequence"/>
</dbReference>
<evidence type="ECO:0000313" key="2">
    <source>
        <dbReference type="EMBL" id="ODO10088.1"/>
    </source>
</evidence>
<feature type="region of interest" description="Disordered" evidence="1">
    <location>
        <begin position="1"/>
        <end position="51"/>
    </location>
</feature>
<reference evidence="2 3" key="1">
    <citation type="submission" date="2016-06" db="EMBL/GenBank/DDBJ databases">
        <title>Evolution of pathogenesis and genome organization in the Tremellales.</title>
        <authorList>
            <person name="Cuomo C."/>
            <person name="Litvintseva A."/>
            <person name="Heitman J."/>
            <person name="Chen Y."/>
            <person name="Sun S."/>
            <person name="Springer D."/>
            <person name="Dromer F."/>
            <person name="Young S."/>
            <person name="Zeng Q."/>
            <person name="Chapman S."/>
            <person name="Gujja S."/>
            <person name="Saif S."/>
            <person name="Birren B."/>
        </authorList>
    </citation>
    <scope>NUCLEOTIDE SEQUENCE [LARGE SCALE GENOMIC DNA]</scope>
    <source>
        <strain evidence="2 3">CBS 6273</strain>
    </source>
</reference>
<proteinExistence type="predicted"/>